<dbReference type="InterPro" id="IPR013986">
    <property type="entry name" value="DExx_box_DNA_helicase_dom_sf"/>
</dbReference>
<evidence type="ECO:0000256" key="3">
    <source>
        <dbReference type="ARBA" id="ARBA00022801"/>
    </source>
</evidence>
<dbReference type="Gene3D" id="3.40.50.300">
    <property type="entry name" value="P-loop containing nucleotide triphosphate hydrolases"/>
    <property type="match status" value="3"/>
</dbReference>
<reference evidence="12" key="1">
    <citation type="submission" date="2020-05" db="EMBL/GenBank/DDBJ databases">
        <authorList>
            <person name="Chiriac C."/>
            <person name="Salcher M."/>
            <person name="Ghai R."/>
            <person name="Kavagutti S V."/>
        </authorList>
    </citation>
    <scope>NUCLEOTIDE SEQUENCE</scope>
</reference>
<evidence type="ECO:0000313" key="12">
    <source>
        <dbReference type="EMBL" id="CAB4669144.1"/>
    </source>
</evidence>
<keyword evidence="6" id="KW-0413">Isomerase</keyword>
<keyword evidence="2" id="KW-0547">Nucleotide-binding</keyword>
<dbReference type="InterPro" id="IPR000212">
    <property type="entry name" value="DNA_helicase_UvrD/REP"/>
</dbReference>
<dbReference type="GO" id="GO:0000725">
    <property type="term" value="P:recombinational repair"/>
    <property type="evidence" value="ECO:0007669"/>
    <property type="project" value="TreeGrafter"/>
</dbReference>
<gene>
    <name evidence="12" type="ORF">UFOPK2328_00456</name>
</gene>
<evidence type="ECO:0000256" key="7">
    <source>
        <dbReference type="ARBA" id="ARBA00034617"/>
    </source>
</evidence>
<comment type="catalytic activity">
    <reaction evidence="7">
        <text>Couples ATP hydrolysis with the unwinding of duplex DNA by translocating in the 3'-5' direction.</text>
        <dbReference type="EC" id="5.6.2.4"/>
    </reaction>
</comment>
<evidence type="ECO:0000259" key="11">
    <source>
        <dbReference type="PROSITE" id="PS51217"/>
    </source>
</evidence>
<dbReference type="GO" id="GO:0003677">
    <property type="term" value="F:DNA binding"/>
    <property type="evidence" value="ECO:0007669"/>
    <property type="project" value="InterPro"/>
</dbReference>
<keyword evidence="5" id="KW-0067">ATP-binding</keyword>
<dbReference type="PROSITE" id="PS51217">
    <property type="entry name" value="UVRD_HELICASE_CTER"/>
    <property type="match status" value="1"/>
</dbReference>
<keyword evidence="3" id="KW-0378">Hydrolase</keyword>
<dbReference type="SUPFAM" id="SSF52540">
    <property type="entry name" value="P-loop containing nucleoside triphosphate hydrolases"/>
    <property type="match status" value="1"/>
</dbReference>
<proteinExistence type="inferred from homology"/>
<dbReference type="EC" id="5.6.2.4" evidence="8"/>
<dbReference type="InterPro" id="IPR014017">
    <property type="entry name" value="DNA_helicase_UvrD-like_C"/>
</dbReference>
<dbReference type="GO" id="GO:0033202">
    <property type="term" value="C:DNA helicase complex"/>
    <property type="evidence" value="ECO:0007669"/>
    <property type="project" value="TreeGrafter"/>
</dbReference>
<dbReference type="Gene3D" id="1.10.10.160">
    <property type="match status" value="1"/>
</dbReference>
<keyword evidence="4" id="KW-0347">Helicase</keyword>
<organism evidence="12">
    <name type="scientific">freshwater metagenome</name>
    <dbReference type="NCBI Taxonomy" id="449393"/>
    <lineage>
        <taxon>unclassified sequences</taxon>
        <taxon>metagenomes</taxon>
        <taxon>ecological metagenomes</taxon>
    </lineage>
</organism>
<feature type="domain" description="UvrD-like helicase C-terminal" evidence="11">
    <location>
        <begin position="295"/>
        <end position="565"/>
    </location>
</feature>
<comment type="catalytic activity">
    <reaction evidence="9">
        <text>ATP + H2O = ADP + phosphate + H(+)</text>
        <dbReference type="Rhea" id="RHEA:13065"/>
        <dbReference type="ChEBI" id="CHEBI:15377"/>
        <dbReference type="ChEBI" id="CHEBI:15378"/>
        <dbReference type="ChEBI" id="CHEBI:30616"/>
        <dbReference type="ChEBI" id="CHEBI:43474"/>
        <dbReference type="ChEBI" id="CHEBI:456216"/>
        <dbReference type="EC" id="5.6.2.4"/>
    </reaction>
</comment>
<protein>
    <recommendedName>
        <fullName evidence="8">DNA 3'-5' helicase</fullName>
        <ecNumber evidence="8">5.6.2.4</ecNumber>
    </recommendedName>
</protein>
<dbReference type="Gene3D" id="1.10.486.10">
    <property type="entry name" value="PCRA, domain 4"/>
    <property type="match status" value="2"/>
</dbReference>
<dbReference type="Pfam" id="PF00580">
    <property type="entry name" value="UvrD-helicase"/>
    <property type="match status" value="1"/>
</dbReference>
<dbReference type="GO" id="GO:0016787">
    <property type="term" value="F:hydrolase activity"/>
    <property type="evidence" value="ECO:0007669"/>
    <property type="project" value="UniProtKB-KW"/>
</dbReference>
<comment type="similarity">
    <text evidence="1">Belongs to the helicase family. UvrD subfamily.</text>
</comment>
<accession>A0A6J6M8D4</accession>
<sequence>MQVMANANAESILAGLDPKQQVAAQSLVGPTCILAGAGTGKTRTVTHRIAYGIATGHFAANRVLALTYTNRAAGELRSRLRSLGVGAVSVRTFHAAALAQLEYFWPQLVGVPAPSILDSKAKLIGIAAKSLSINLDNAALRDMASEIEWRKYSMLSMDEYAQLADSRPKVAGLSFQKNLEIQKLYEQEKIRAQKLDWEDVLVLTLGLLKAEPRALAHVQSQYRFFTVDEYQDISPLQHALLDQWLGEHAELCVVGDPNQTIYSFTGASSEFLRNFADRFPGASVVDLTTNYRSTKQIVAFANRLTSDAALGGELEAAGPAGLAPQVASFESSAAEAKAVATAISEAIAGGVSKSDIAVLYRINNQSELLERALDALGISYQLRGGERFFARAEIKSAVQLIRAEALSPSGKPLHQAVSDIVRSLGWQANKPTEVGVVASKWEALNALLLMLDDLPEGAGIKDFALELADRAHSQHEPTTEAVTLSTIHAAKGLEWPMVFIVGLNEGYLPITYAKTDAAIQEEKRLLYVGITRAMRDLRLSFATFDASRERSPSRFIAVLQPGLAK</sequence>
<dbReference type="PANTHER" id="PTHR11070:SF69">
    <property type="entry name" value="ATP-DEPENDENT DNA HELICASE UVRD2"/>
    <property type="match status" value="1"/>
</dbReference>
<dbReference type="InterPro" id="IPR014016">
    <property type="entry name" value="UvrD-like_ATP-bd"/>
</dbReference>
<dbReference type="GO" id="GO:0043138">
    <property type="term" value="F:3'-5' DNA helicase activity"/>
    <property type="evidence" value="ECO:0007669"/>
    <property type="project" value="UniProtKB-EC"/>
</dbReference>
<evidence type="ECO:0000256" key="5">
    <source>
        <dbReference type="ARBA" id="ARBA00022840"/>
    </source>
</evidence>
<dbReference type="Pfam" id="PF13361">
    <property type="entry name" value="UvrD_C"/>
    <property type="match status" value="2"/>
</dbReference>
<dbReference type="PROSITE" id="PS51198">
    <property type="entry name" value="UVRD_HELICASE_ATP_BIND"/>
    <property type="match status" value="1"/>
</dbReference>
<dbReference type="EMBL" id="CAEZWX010000048">
    <property type="protein sequence ID" value="CAB4669144.1"/>
    <property type="molecule type" value="Genomic_DNA"/>
</dbReference>
<dbReference type="GO" id="GO:0005829">
    <property type="term" value="C:cytosol"/>
    <property type="evidence" value="ECO:0007669"/>
    <property type="project" value="TreeGrafter"/>
</dbReference>
<feature type="domain" description="UvrD-like helicase ATP-binding" evidence="10">
    <location>
        <begin position="14"/>
        <end position="294"/>
    </location>
</feature>
<dbReference type="CDD" id="cd17932">
    <property type="entry name" value="DEXQc_UvrD"/>
    <property type="match status" value="1"/>
</dbReference>
<dbReference type="InterPro" id="IPR027417">
    <property type="entry name" value="P-loop_NTPase"/>
</dbReference>
<evidence type="ECO:0000259" key="10">
    <source>
        <dbReference type="PROSITE" id="PS51198"/>
    </source>
</evidence>
<dbReference type="PANTHER" id="PTHR11070">
    <property type="entry name" value="UVRD / RECB / PCRA DNA HELICASE FAMILY MEMBER"/>
    <property type="match status" value="1"/>
</dbReference>
<dbReference type="GO" id="GO:0005524">
    <property type="term" value="F:ATP binding"/>
    <property type="evidence" value="ECO:0007669"/>
    <property type="project" value="UniProtKB-KW"/>
</dbReference>
<dbReference type="AlphaFoldDB" id="A0A6J6M8D4"/>
<evidence type="ECO:0000256" key="4">
    <source>
        <dbReference type="ARBA" id="ARBA00022806"/>
    </source>
</evidence>
<evidence type="ECO:0000256" key="9">
    <source>
        <dbReference type="ARBA" id="ARBA00048988"/>
    </source>
</evidence>
<name>A0A6J6M8D4_9ZZZZ</name>
<evidence type="ECO:0000256" key="2">
    <source>
        <dbReference type="ARBA" id="ARBA00022741"/>
    </source>
</evidence>
<evidence type="ECO:0000256" key="1">
    <source>
        <dbReference type="ARBA" id="ARBA00009922"/>
    </source>
</evidence>
<evidence type="ECO:0000256" key="6">
    <source>
        <dbReference type="ARBA" id="ARBA00023235"/>
    </source>
</evidence>
<evidence type="ECO:0000256" key="8">
    <source>
        <dbReference type="ARBA" id="ARBA00034808"/>
    </source>
</evidence>